<evidence type="ECO:0000259" key="11">
    <source>
        <dbReference type="Pfam" id="PF08545"/>
    </source>
</evidence>
<keyword evidence="6" id="KW-0276">Fatty acid metabolism</keyword>
<keyword evidence="9 12" id="KW-0012">Acyltransferase</keyword>
<evidence type="ECO:0000256" key="7">
    <source>
        <dbReference type="ARBA" id="ARBA00023098"/>
    </source>
</evidence>
<protein>
    <submittedName>
        <fullName evidence="12">Beta-ketoacyl-ACP synthase III</fullName>
        <ecNumber evidence="12">2.3.1.180</ecNumber>
    </submittedName>
</protein>
<dbReference type="RefSeq" id="WP_120756228.1">
    <property type="nucleotide sequence ID" value="NZ_JBFADQ010000027.1"/>
</dbReference>
<dbReference type="Gene3D" id="3.40.47.10">
    <property type="match status" value="2"/>
</dbReference>
<dbReference type="GO" id="GO:0004315">
    <property type="term" value="F:3-oxoacyl-[acyl-carrier-protein] synthase activity"/>
    <property type="evidence" value="ECO:0007669"/>
    <property type="project" value="InterPro"/>
</dbReference>
<dbReference type="EC" id="2.3.1.180" evidence="12"/>
<dbReference type="PANTHER" id="PTHR34069:SF2">
    <property type="entry name" value="BETA-KETOACYL-[ACYL-CARRIER-PROTEIN] SYNTHASE III"/>
    <property type="match status" value="1"/>
</dbReference>
<dbReference type="NCBIfam" id="NF006829">
    <property type="entry name" value="PRK09352.1"/>
    <property type="match status" value="1"/>
</dbReference>
<evidence type="ECO:0000256" key="1">
    <source>
        <dbReference type="ARBA" id="ARBA00005189"/>
    </source>
</evidence>
<feature type="domain" description="Beta-ketoacyl-[acyl-carrier-protein] synthase III N-terminal" evidence="11">
    <location>
        <begin position="115"/>
        <end position="191"/>
    </location>
</feature>
<evidence type="ECO:0000256" key="3">
    <source>
        <dbReference type="ARBA" id="ARBA00022490"/>
    </source>
</evidence>
<evidence type="ECO:0000256" key="5">
    <source>
        <dbReference type="ARBA" id="ARBA00022679"/>
    </source>
</evidence>
<keyword evidence="8" id="KW-0275">Fatty acid biosynthesis</keyword>
<dbReference type="CDD" id="cd00830">
    <property type="entry name" value="KAS_III"/>
    <property type="match status" value="1"/>
</dbReference>
<dbReference type="OrthoDB" id="9815506at2"/>
<dbReference type="EMBL" id="RBAM01000006">
    <property type="protein sequence ID" value="RKN71616.1"/>
    <property type="molecule type" value="Genomic_DNA"/>
</dbReference>
<dbReference type="InterPro" id="IPR013751">
    <property type="entry name" value="ACP_syn_III_N"/>
</dbReference>
<dbReference type="InterPro" id="IPR016039">
    <property type="entry name" value="Thiolase-like"/>
</dbReference>
<dbReference type="InterPro" id="IPR004655">
    <property type="entry name" value="FabH"/>
</dbReference>
<evidence type="ECO:0000256" key="9">
    <source>
        <dbReference type="ARBA" id="ARBA00023315"/>
    </source>
</evidence>
<organism evidence="12 13">
    <name type="scientific">Streptomyces klenkii</name>
    <dbReference type="NCBI Taxonomy" id="1420899"/>
    <lineage>
        <taxon>Bacteria</taxon>
        <taxon>Bacillati</taxon>
        <taxon>Actinomycetota</taxon>
        <taxon>Actinomycetes</taxon>
        <taxon>Kitasatosporales</taxon>
        <taxon>Streptomycetaceae</taxon>
        <taxon>Streptomyces</taxon>
    </lineage>
</organism>
<dbReference type="AlphaFoldDB" id="A0A3B0BIJ4"/>
<dbReference type="GO" id="GO:0044550">
    <property type="term" value="P:secondary metabolite biosynthetic process"/>
    <property type="evidence" value="ECO:0007669"/>
    <property type="project" value="TreeGrafter"/>
</dbReference>
<comment type="caution">
    <text evidence="12">The sequence shown here is derived from an EMBL/GenBank/DDBJ whole genome shotgun (WGS) entry which is preliminary data.</text>
</comment>
<evidence type="ECO:0000256" key="8">
    <source>
        <dbReference type="ARBA" id="ARBA00023160"/>
    </source>
</evidence>
<evidence type="ECO:0000313" key="13">
    <source>
        <dbReference type="Proteomes" id="UP000270343"/>
    </source>
</evidence>
<reference evidence="12 13" key="1">
    <citation type="journal article" date="2015" name="Antonie Van Leeuwenhoek">
        <title>Streptomyces klenkii sp. nov., isolated from deep marine sediment.</title>
        <authorList>
            <person name="Veyisoglu A."/>
            <person name="Sahin N."/>
        </authorList>
    </citation>
    <scope>NUCLEOTIDE SEQUENCE [LARGE SCALE GENOMIC DNA]</scope>
    <source>
        <strain evidence="12 13">KCTC 29202</strain>
    </source>
</reference>
<dbReference type="NCBIfam" id="TIGR00747">
    <property type="entry name" value="fabH"/>
    <property type="match status" value="1"/>
</dbReference>
<dbReference type="GO" id="GO:0033818">
    <property type="term" value="F:beta-ketoacyl-acyl-carrier-protein synthase III activity"/>
    <property type="evidence" value="ECO:0007669"/>
    <property type="project" value="UniProtKB-EC"/>
</dbReference>
<comment type="similarity">
    <text evidence="2">Belongs to the thiolase-like superfamily. FabH family.</text>
</comment>
<accession>A0A3B0BIJ4</accession>
<evidence type="ECO:0000259" key="10">
    <source>
        <dbReference type="Pfam" id="PF08541"/>
    </source>
</evidence>
<proteinExistence type="inferred from homology"/>
<evidence type="ECO:0000256" key="6">
    <source>
        <dbReference type="ARBA" id="ARBA00022832"/>
    </source>
</evidence>
<dbReference type="PANTHER" id="PTHR34069">
    <property type="entry name" value="3-OXOACYL-[ACYL-CARRIER-PROTEIN] SYNTHASE 3"/>
    <property type="match status" value="1"/>
</dbReference>
<dbReference type="SUPFAM" id="SSF53901">
    <property type="entry name" value="Thiolase-like"/>
    <property type="match status" value="1"/>
</dbReference>
<feature type="domain" description="Beta-ketoacyl-[acyl-carrier-protein] synthase III C-terminal" evidence="10">
    <location>
        <begin position="241"/>
        <end position="329"/>
    </location>
</feature>
<keyword evidence="13" id="KW-1185">Reference proteome</keyword>
<sequence length="331" mass="34230">MVTGRRTGAPGAAIMGIGAYRPRRVVGNDEVAARTGRTAGWIRRRTGIVERRYADPEETVVSMAVEAARKALADAGIAPGRLSTVLLASMSNMRQSPGGAPEVAHRLGSGAAAADLNAACAGFCYGLTLAAALIRDGSAEYVLLVGSDKMTDIVDPADASAAFLFADGAGAVVLGPAEEPGIGPAAWGSDGSGKDLIAHSATWLGYRDDPGSGWPTMRMAGPEVFRWAVQEMPGVARRAVADAGLTLDDLDVFVPHQANLRIVETLAQRLELPPHVTVARDVRYAGNTSAASIPLAIARLRELGTVSSGSLALLLGFGAGLSWAAQVVRLP</sequence>
<evidence type="ECO:0000256" key="2">
    <source>
        <dbReference type="ARBA" id="ARBA00008642"/>
    </source>
</evidence>
<evidence type="ECO:0000256" key="4">
    <source>
        <dbReference type="ARBA" id="ARBA00022516"/>
    </source>
</evidence>
<dbReference type="InterPro" id="IPR013747">
    <property type="entry name" value="ACP_syn_III_C"/>
</dbReference>
<keyword evidence="7" id="KW-0443">Lipid metabolism</keyword>
<gene>
    <name evidence="12" type="primary">fabH</name>
    <name evidence="12" type="ORF">D7231_16570</name>
</gene>
<comment type="pathway">
    <text evidence="1">Lipid metabolism.</text>
</comment>
<keyword evidence="4" id="KW-0444">Lipid biosynthesis</keyword>
<keyword evidence="3" id="KW-0963">Cytoplasm</keyword>
<dbReference type="Pfam" id="PF08541">
    <property type="entry name" value="ACP_syn_III_C"/>
    <property type="match status" value="1"/>
</dbReference>
<dbReference type="Proteomes" id="UP000270343">
    <property type="component" value="Unassembled WGS sequence"/>
</dbReference>
<evidence type="ECO:0000313" key="12">
    <source>
        <dbReference type="EMBL" id="RKN71616.1"/>
    </source>
</evidence>
<dbReference type="GO" id="GO:0006633">
    <property type="term" value="P:fatty acid biosynthetic process"/>
    <property type="evidence" value="ECO:0007669"/>
    <property type="project" value="UniProtKB-KW"/>
</dbReference>
<keyword evidence="5 12" id="KW-0808">Transferase</keyword>
<name>A0A3B0BIJ4_9ACTN</name>
<dbReference type="Pfam" id="PF08545">
    <property type="entry name" value="ACP_syn_III"/>
    <property type="match status" value="1"/>
</dbReference>